<dbReference type="GO" id="GO:0009279">
    <property type="term" value="C:cell outer membrane"/>
    <property type="evidence" value="ECO:0007669"/>
    <property type="project" value="UniProtKB-SubCell"/>
</dbReference>
<dbReference type="InterPro" id="IPR036942">
    <property type="entry name" value="Beta-barrel_TonB_sf"/>
</dbReference>
<gene>
    <name evidence="15" type="primary">btuB2</name>
    <name evidence="15" type="ordered locus">HRM2_30070</name>
</gene>
<evidence type="ECO:0000256" key="2">
    <source>
        <dbReference type="ARBA" id="ARBA00022448"/>
    </source>
</evidence>
<evidence type="ECO:0000256" key="3">
    <source>
        <dbReference type="ARBA" id="ARBA00022452"/>
    </source>
</evidence>
<evidence type="ECO:0000256" key="5">
    <source>
        <dbReference type="ARBA" id="ARBA00022729"/>
    </source>
</evidence>
<evidence type="ECO:0000256" key="4">
    <source>
        <dbReference type="ARBA" id="ARBA00022692"/>
    </source>
</evidence>
<keyword evidence="9 10" id="KW-0998">Cell outer membrane</keyword>
<dbReference type="Gene3D" id="2.40.170.20">
    <property type="entry name" value="TonB-dependent receptor, beta-barrel domain"/>
    <property type="match status" value="1"/>
</dbReference>
<feature type="signal peptide" evidence="12">
    <location>
        <begin position="1"/>
        <end position="26"/>
    </location>
</feature>
<feature type="domain" description="TonB-dependent receptor-like beta-barrel" evidence="13">
    <location>
        <begin position="265"/>
        <end position="657"/>
    </location>
</feature>
<dbReference type="PANTHER" id="PTHR30069:SF29">
    <property type="entry name" value="HEMOGLOBIN AND HEMOGLOBIN-HAPTOGLOBIN-BINDING PROTEIN 1-RELATED"/>
    <property type="match status" value="1"/>
</dbReference>
<name>C0QK64_DESAH</name>
<evidence type="ECO:0000256" key="1">
    <source>
        <dbReference type="ARBA" id="ARBA00004571"/>
    </source>
</evidence>
<feature type="domain" description="TonB-dependent receptor plug" evidence="14">
    <location>
        <begin position="63"/>
        <end position="166"/>
    </location>
</feature>
<keyword evidence="3 10" id="KW-1134">Transmembrane beta strand</keyword>
<keyword evidence="5 12" id="KW-0732">Signal</keyword>
<dbReference type="eggNOG" id="COG4206">
    <property type="taxonomic scope" value="Bacteria"/>
</dbReference>
<evidence type="ECO:0000256" key="9">
    <source>
        <dbReference type="ARBA" id="ARBA00023237"/>
    </source>
</evidence>
<dbReference type="InterPro" id="IPR037066">
    <property type="entry name" value="Plug_dom_sf"/>
</dbReference>
<keyword evidence="2 10" id="KW-0813">Transport</keyword>
<keyword evidence="8" id="KW-0675">Receptor</keyword>
<evidence type="ECO:0000313" key="16">
    <source>
        <dbReference type="Proteomes" id="UP000000442"/>
    </source>
</evidence>
<dbReference type="PANTHER" id="PTHR30069">
    <property type="entry name" value="TONB-DEPENDENT OUTER MEMBRANE RECEPTOR"/>
    <property type="match status" value="1"/>
</dbReference>
<dbReference type="OrthoDB" id="9800913at2"/>
<reference evidence="15 16" key="1">
    <citation type="journal article" date="2009" name="Environ. Microbiol.">
        <title>Genome sequence of Desulfobacterium autotrophicum HRM2, a marine sulfate reducer oxidizing organic carbon completely to carbon dioxide.</title>
        <authorList>
            <person name="Strittmatter A.W."/>
            <person name="Liesegang H."/>
            <person name="Rabus R."/>
            <person name="Decker I."/>
            <person name="Amann J."/>
            <person name="Andres S."/>
            <person name="Henne A."/>
            <person name="Fricke W.F."/>
            <person name="Martinez-Arias R."/>
            <person name="Bartels D."/>
            <person name="Goesmann A."/>
            <person name="Krause L."/>
            <person name="Puehler A."/>
            <person name="Klenk H.P."/>
            <person name="Richter M."/>
            <person name="Schuler M."/>
            <person name="Gloeckner F.O."/>
            <person name="Meyerdierks A."/>
            <person name="Gottschalk G."/>
            <person name="Amann R."/>
        </authorList>
    </citation>
    <scope>NUCLEOTIDE SEQUENCE [LARGE SCALE GENOMIC DNA]</scope>
    <source>
        <strain evidence="16">ATCC 43914 / DSM 3382 / HRM2</strain>
    </source>
</reference>
<comment type="similarity">
    <text evidence="10 11">Belongs to the TonB-dependent receptor family.</text>
</comment>
<feature type="chain" id="PRO_5002902430" evidence="12">
    <location>
        <begin position="27"/>
        <end position="686"/>
    </location>
</feature>
<dbReference type="Gene3D" id="2.170.130.10">
    <property type="entry name" value="TonB-dependent receptor, plug domain"/>
    <property type="match status" value="1"/>
</dbReference>
<dbReference type="STRING" id="177437.HRM2_30070"/>
<dbReference type="EMBL" id="CP001087">
    <property type="protein sequence ID" value="ACN16090.1"/>
    <property type="molecule type" value="Genomic_DNA"/>
</dbReference>
<organism evidence="15 16">
    <name type="scientific">Desulforapulum autotrophicum (strain ATCC 43914 / DSM 3382 / VKM B-1955 / HRM2)</name>
    <name type="common">Desulfobacterium autotrophicum</name>
    <dbReference type="NCBI Taxonomy" id="177437"/>
    <lineage>
        <taxon>Bacteria</taxon>
        <taxon>Pseudomonadati</taxon>
        <taxon>Thermodesulfobacteriota</taxon>
        <taxon>Desulfobacteria</taxon>
        <taxon>Desulfobacterales</taxon>
        <taxon>Desulfobacteraceae</taxon>
        <taxon>Desulforapulum</taxon>
    </lineage>
</organism>
<dbReference type="Pfam" id="PF00593">
    <property type="entry name" value="TonB_dep_Rec_b-barrel"/>
    <property type="match status" value="1"/>
</dbReference>
<evidence type="ECO:0000256" key="11">
    <source>
        <dbReference type="RuleBase" id="RU003357"/>
    </source>
</evidence>
<sequence length="686" mass="76635">MRFIKPYISPALFFLLIFQIHGGASAAGSPPGEALVAETTMLMFVGEDLDVLSIASRREERVDKAPAVARVILGETLRENGSDTLGKALQWVPGFYMAQKEWGSRPYLRGIPDSVLFLYDSVPVESSLSNALPPMDNELSLASVKRIEIIQGPGSVLWGADAFAGIVNVVPMTGKDLDGSEIGVTVGSTGEENGAYLNLGHDAGDWDAFFSMSYREVNGDGTRECITDFWNDGLRPTLPENRWGNAPDTSRYFEASTSISLEDLFVVSARFSDYVNPYVLSDTERGVSWYESRDTSSGFIKVDGVRELDQLTSLRFSGSFSRIAPGYEVVDKRMEQEERTLYGEFVLDRSFFKAAGLFTAGVSLKKMRIDNAVVWDGYLPDYLKPDNTFLLPIVRYADTDGDLRSIFGQYRHKIRDVDFWLGVRSDAHSSYKDQVSFNTGVTWTPSPVWVYKIIYGNAYRTPYARQFVEVEDSPDLENITSLNLQALWKPLKEFEAGVCLFSNKIQDHGMEDPYAGASEPSSQRIEGVTLETVFSLFANLKIGANLTLMQHSGPDELYRYNDYSYMGEDGEIIKHYIDLYYPYDVGPENLFNLTATWTPVKDVSLAAGIRYAGSRDLIYPRTENIVTVPGMWLGDLTAVMGNFPVPGVNLEIAVRNLFNEAYETPGTYSTITGEPFSVRVMLSKRW</sequence>
<evidence type="ECO:0000256" key="10">
    <source>
        <dbReference type="PROSITE-ProRule" id="PRU01360"/>
    </source>
</evidence>
<accession>C0QK64</accession>
<dbReference type="InterPro" id="IPR012910">
    <property type="entry name" value="Plug_dom"/>
</dbReference>
<evidence type="ECO:0000259" key="13">
    <source>
        <dbReference type="Pfam" id="PF00593"/>
    </source>
</evidence>
<dbReference type="SUPFAM" id="SSF56935">
    <property type="entry name" value="Porins"/>
    <property type="match status" value="1"/>
</dbReference>
<dbReference type="Proteomes" id="UP000000442">
    <property type="component" value="Chromosome"/>
</dbReference>
<keyword evidence="16" id="KW-1185">Reference proteome</keyword>
<dbReference type="InterPro" id="IPR000531">
    <property type="entry name" value="Beta-barrel_TonB"/>
</dbReference>
<dbReference type="Pfam" id="PF07715">
    <property type="entry name" value="Plug"/>
    <property type="match status" value="1"/>
</dbReference>
<evidence type="ECO:0000256" key="8">
    <source>
        <dbReference type="ARBA" id="ARBA00023170"/>
    </source>
</evidence>
<dbReference type="InterPro" id="IPR039426">
    <property type="entry name" value="TonB-dep_rcpt-like"/>
</dbReference>
<dbReference type="KEGG" id="dat:HRM2_30070"/>
<dbReference type="AlphaFoldDB" id="C0QK64"/>
<evidence type="ECO:0000259" key="14">
    <source>
        <dbReference type="Pfam" id="PF07715"/>
    </source>
</evidence>
<evidence type="ECO:0000256" key="6">
    <source>
        <dbReference type="ARBA" id="ARBA00023077"/>
    </source>
</evidence>
<dbReference type="PROSITE" id="PS52016">
    <property type="entry name" value="TONB_DEPENDENT_REC_3"/>
    <property type="match status" value="1"/>
</dbReference>
<keyword evidence="4 10" id="KW-0812">Transmembrane</keyword>
<proteinExistence type="inferred from homology"/>
<keyword evidence="6 11" id="KW-0798">TonB box</keyword>
<evidence type="ECO:0000256" key="12">
    <source>
        <dbReference type="SAM" id="SignalP"/>
    </source>
</evidence>
<dbReference type="GO" id="GO:0015344">
    <property type="term" value="F:siderophore uptake transmembrane transporter activity"/>
    <property type="evidence" value="ECO:0007669"/>
    <property type="project" value="TreeGrafter"/>
</dbReference>
<protein>
    <submittedName>
        <fullName evidence="15">BtuB2</fullName>
    </submittedName>
</protein>
<dbReference type="GO" id="GO:0044718">
    <property type="term" value="P:siderophore transmembrane transport"/>
    <property type="evidence" value="ECO:0007669"/>
    <property type="project" value="TreeGrafter"/>
</dbReference>
<comment type="subcellular location">
    <subcellularLocation>
        <location evidence="1 10">Cell outer membrane</location>
        <topology evidence="1 10">Multi-pass membrane protein</topology>
    </subcellularLocation>
</comment>
<dbReference type="HOGENOM" id="CLU_397798_0_0_7"/>
<evidence type="ECO:0000256" key="7">
    <source>
        <dbReference type="ARBA" id="ARBA00023136"/>
    </source>
</evidence>
<keyword evidence="7 10" id="KW-0472">Membrane</keyword>
<evidence type="ECO:0000313" key="15">
    <source>
        <dbReference type="EMBL" id="ACN16090.1"/>
    </source>
</evidence>